<sequence length="61" mass="6691">MPHLLASLGAIAAALIAAPFMLFISLSVLLLMTFVYIGFAARAISKGQPFSLHDFFYKSWN</sequence>
<keyword evidence="1" id="KW-0472">Membrane</keyword>
<evidence type="ECO:0000256" key="1">
    <source>
        <dbReference type="SAM" id="Phobius"/>
    </source>
</evidence>
<dbReference type="EMBL" id="JASZYV010000003">
    <property type="protein sequence ID" value="MDM0046058.1"/>
    <property type="molecule type" value="Genomic_DNA"/>
</dbReference>
<evidence type="ECO:0000313" key="2">
    <source>
        <dbReference type="EMBL" id="MDM0046058.1"/>
    </source>
</evidence>
<accession>A0ABT7NDP9</accession>
<protein>
    <submittedName>
        <fullName evidence="2">Uncharacterized protein</fullName>
    </submittedName>
</protein>
<name>A0ABT7NDP9_9BURK</name>
<proteinExistence type="predicted"/>
<dbReference type="RefSeq" id="WP_286661150.1">
    <property type="nucleotide sequence ID" value="NZ_JASZYV010000003.1"/>
</dbReference>
<reference evidence="2" key="1">
    <citation type="submission" date="2023-06" db="EMBL/GenBank/DDBJ databases">
        <authorList>
            <person name="Jiang Y."/>
            <person name="Liu Q."/>
        </authorList>
    </citation>
    <scope>NUCLEOTIDE SEQUENCE</scope>
    <source>
        <strain evidence="2">CGMCC 1.12089</strain>
    </source>
</reference>
<keyword evidence="3" id="KW-1185">Reference proteome</keyword>
<organism evidence="2 3">
    <name type="scientific">Variovorax dokdonensis</name>
    <dbReference type="NCBI Taxonomy" id="344883"/>
    <lineage>
        <taxon>Bacteria</taxon>
        <taxon>Pseudomonadati</taxon>
        <taxon>Pseudomonadota</taxon>
        <taxon>Betaproteobacteria</taxon>
        <taxon>Burkholderiales</taxon>
        <taxon>Comamonadaceae</taxon>
        <taxon>Variovorax</taxon>
    </lineage>
</organism>
<keyword evidence="1" id="KW-1133">Transmembrane helix</keyword>
<comment type="caution">
    <text evidence="2">The sequence shown here is derived from an EMBL/GenBank/DDBJ whole genome shotgun (WGS) entry which is preliminary data.</text>
</comment>
<gene>
    <name evidence="2" type="ORF">QTH91_16330</name>
</gene>
<evidence type="ECO:0000313" key="3">
    <source>
        <dbReference type="Proteomes" id="UP001174908"/>
    </source>
</evidence>
<feature type="transmembrane region" description="Helical" evidence="1">
    <location>
        <begin position="6"/>
        <end position="39"/>
    </location>
</feature>
<dbReference type="Proteomes" id="UP001174908">
    <property type="component" value="Unassembled WGS sequence"/>
</dbReference>
<keyword evidence="1" id="KW-0812">Transmembrane</keyword>